<keyword evidence="6" id="KW-0535">Nitrogen fixation</keyword>
<dbReference type="InterPro" id="IPR008146">
    <property type="entry name" value="Gln_synth_cat_dom"/>
</dbReference>
<dbReference type="AlphaFoldDB" id="A0A7Y0E5C5"/>
<dbReference type="InterPro" id="IPR014746">
    <property type="entry name" value="Gln_synth/guanido_kin_cat_dom"/>
</dbReference>
<name>A0A7Y0E5C5_9PROT</name>
<evidence type="ECO:0000313" key="12">
    <source>
        <dbReference type="Proteomes" id="UP000539372"/>
    </source>
</evidence>
<reference evidence="11 12" key="1">
    <citation type="submission" date="2020-04" db="EMBL/GenBank/DDBJ databases">
        <title>Rhodospirillaceae bacterium KN72 isolated from deep sea.</title>
        <authorList>
            <person name="Zhang D.-C."/>
        </authorList>
    </citation>
    <scope>NUCLEOTIDE SEQUENCE [LARGE SCALE GENOMIC DNA]</scope>
    <source>
        <strain evidence="11 12">KN72</strain>
    </source>
</reference>
<dbReference type="EMBL" id="JABBNT010000008">
    <property type="protein sequence ID" value="NMM46696.1"/>
    <property type="molecule type" value="Genomic_DNA"/>
</dbReference>
<keyword evidence="3" id="KW-0436">Ligase</keyword>
<keyword evidence="12" id="KW-1185">Reference proteome</keyword>
<comment type="function">
    <text evidence="2">Catalyzes the ATP-dependent biosynthesis of glutamine from glutamate and ammonia.</text>
</comment>
<organism evidence="11 12">
    <name type="scientific">Pacificispira spongiicola</name>
    <dbReference type="NCBI Taxonomy" id="2729598"/>
    <lineage>
        <taxon>Bacteria</taxon>
        <taxon>Pseudomonadati</taxon>
        <taxon>Pseudomonadota</taxon>
        <taxon>Alphaproteobacteria</taxon>
        <taxon>Rhodospirillales</taxon>
        <taxon>Rhodospirillaceae</taxon>
        <taxon>Pacificispira</taxon>
    </lineage>
</organism>
<dbReference type="InterPro" id="IPR008147">
    <property type="entry name" value="Gln_synt_N"/>
</dbReference>
<dbReference type="Gene3D" id="3.30.590.10">
    <property type="entry name" value="Glutamine synthetase/guanido kinase, catalytic domain"/>
    <property type="match status" value="1"/>
</dbReference>
<dbReference type="Gene3D" id="3.10.20.70">
    <property type="entry name" value="Glutamine synthetase, N-terminal domain"/>
    <property type="match status" value="1"/>
</dbReference>
<dbReference type="PANTHER" id="PTHR43785">
    <property type="entry name" value="GAMMA-GLUTAMYLPUTRESCINE SYNTHETASE"/>
    <property type="match status" value="1"/>
</dbReference>
<gene>
    <name evidence="11" type="ORF">HH303_19555</name>
</gene>
<evidence type="ECO:0000259" key="10">
    <source>
        <dbReference type="PROSITE" id="PS51987"/>
    </source>
</evidence>
<evidence type="ECO:0000256" key="3">
    <source>
        <dbReference type="ARBA" id="ARBA00022598"/>
    </source>
</evidence>
<protein>
    <submittedName>
        <fullName evidence="11">Glutamine synthetase</fullName>
    </submittedName>
</protein>
<evidence type="ECO:0000256" key="1">
    <source>
        <dbReference type="ARBA" id="ARBA00001946"/>
    </source>
</evidence>
<proteinExistence type="inferred from homology"/>
<evidence type="ECO:0000256" key="8">
    <source>
        <dbReference type="RuleBase" id="RU000384"/>
    </source>
</evidence>
<evidence type="ECO:0000259" key="9">
    <source>
        <dbReference type="PROSITE" id="PS51986"/>
    </source>
</evidence>
<feature type="domain" description="GS catalytic" evidence="10">
    <location>
        <begin position="125"/>
        <end position="464"/>
    </location>
</feature>
<evidence type="ECO:0000256" key="5">
    <source>
        <dbReference type="ARBA" id="ARBA00022840"/>
    </source>
</evidence>
<dbReference type="PROSITE" id="PS51987">
    <property type="entry name" value="GS_CATALYTIC"/>
    <property type="match status" value="1"/>
</dbReference>
<dbReference type="RefSeq" id="WP_169627089.1">
    <property type="nucleotide sequence ID" value="NZ_JABBNT010000008.1"/>
</dbReference>
<dbReference type="GO" id="GO:0006542">
    <property type="term" value="P:glutamine biosynthetic process"/>
    <property type="evidence" value="ECO:0007669"/>
    <property type="project" value="InterPro"/>
</dbReference>
<comment type="caution">
    <text evidence="11">The sequence shown here is derived from an EMBL/GenBank/DDBJ whole genome shotgun (WGS) entry which is preliminary data.</text>
</comment>
<dbReference type="Proteomes" id="UP000539372">
    <property type="component" value="Unassembled WGS sequence"/>
</dbReference>
<comment type="similarity">
    <text evidence="7 8">Belongs to the glutamine synthetase family.</text>
</comment>
<dbReference type="InterPro" id="IPR036651">
    <property type="entry name" value="Gln_synt_N_sf"/>
</dbReference>
<dbReference type="GO" id="GO:0005524">
    <property type="term" value="F:ATP binding"/>
    <property type="evidence" value="ECO:0007669"/>
    <property type="project" value="UniProtKB-KW"/>
</dbReference>
<dbReference type="SUPFAM" id="SSF54368">
    <property type="entry name" value="Glutamine synthetase, N-terminal domain"/>
    <property type="match status" value="1"/>
</dbReference>
<keyword evidence="4" id="KW-0547">Nucleotide-binding</keyword>
<sequence length="464" mass="51390">MQLSDKVEAVLDQAARSGIEIVRLSFADQHGLLRGKTLPLSGLRAVFESGCPMPSTLLLKDTSHRTVFPVWTKSGGYDLPGLKGAGDIVMWPDPDTFQVLPWADKTGWMLCDLTLKDGGEIPFCTRSQLRRATKALADAGYEHRSGLELEFTVLKLEDPRLAHTDAGFPPVPPDTSLTTRGYQFLTEAREDELEPIFTIVRQVCDGLSLPLRSLEVEFGPSQIEATFDPQDSMATADMAVLFRSGVKQALRRAGYHATFMCRPALPEMFSNGWHVHQSMIDTKTGKNAFSTPDAPLSDVGRYFVAGLLDHALESCLLTTPTINGYKRYRPFVLAPDRILWGLDNKGAMLRVVGDPGGPAVRIENRAPEPAANPYLCLASQILSGLDGMQRKLEPPPPTEEPYGEGALLPRTILDAIDAFSGSAFYRKVWGDAFVDYLAQLKKAELSRFFAEVTDWEQREYFEIF</sequence>
<evidence type="ECO:0000313" key="11">
    <source>
        <dbReference type="EMBL" id="NMM46696.1"/>
    </source>
</evidence>
<dbReference type="Pfam" id="PF00120">
    <property type="entry name" value="Gln-synt_C"/>
    <property type="match status" value="1"/>
</dbReference>
<dbReference type="GO" id="GO:0004356">
    <property type="term" value="F:glutamine synthetase activity"/>
    <property type="evidence" value="ECO:0007669"/>
    <property type="project" value="InterPro"/>
</dbReference>
<evidence type="ECO:0000256" key="2">
    <source>
        <dbReference type="ARBA" id="ARBA00003117"/>
    </source>
</evidence>
<evidence type="ECO:0000256" key="4">
    <source>
        <dbReference type="ARBA" id="ARBA00022741"/>
    </source>
</evidence>
<dbReference type="PROSITE" id="PS51986">
    <property type="entry name" value="GS_BETA_GRASP"/>
    <property type="match status" value="1"/>
</dbReference>
<dbReference type="SMART" id="SM01230">
    <property type="entry name" value="Gln-synt_C"/>
    <property type="match status" value="1"/>
</dbReference>
<dbReference type="PANTHER" id="PTHR43785:SF12">
    <property type="entry name" value="TYPE-1 GLUTAMINE SYNTHETASE 2"/>
    <property type="match status" value="1"/>
</dbReference>
<evidence type="ECO:0000256" key="6">
    <source>
        <dbReference type="ARBA" id="ARBA00023231"/>
    </source>
</evidence>
<accession>A0A7Y0E5C5</accession>
<dbReference type="SUPFAM" id="SSF55931">
    <property type="entry name" value="Glutamine synthetase/guanido kinase"/>
    <property type="match status" value="1"/>
</dbReference>
<feature type="domain" description="GS beta-grasp" evidence="9">
    <location>
        <begin position="17"/>
        <end position="118"/>
    </location>
</feature>
<keyword evidence="5" id="KW-0067">ATP-binding</keyword>
<evidence type="ECO:0000256" key="7">
    <source>
        <dbReference type="PROSITE-ProRule" id="PRU01330"/>
    </source>
</evidence>
<comment type="cofactor">
    <cofactor evidence="1">
        <name>Mg(2+)</name>
        <dbReference type="ChEBI" id="CHEBI:18420"/>
    </cofactor>
</comment>